<name>A0A382BAB4_9ZZZZ</name>
<evidence type="ECO:0000313" key="1">
    <source>
        <dbReference type="EMBL" id="SVB10708.1"/>
    </source>
</evidence>
<feature type="non-terminal residue" evidence="1">
    <location>
        <position position="626"/>
    </location>
</feature>
<protein>
    <submittedName>
        <fullName evidence="1">Uncharacterized protein</fullName>
    </submittedName>
</protein>
<accession>A0A382BAB4</accession>
<reference evidence="1" key="1">
    <citation type="submission" date="2018-05" db="EMBL/GenBank/DDBJ databases">
        <authorList>
            <person name="Lanie J.A."/>
            <person name="Ng W.-L."/>
            <person name="Kazmierczak K.M."/>
            <person name="Andrzejewski T.M."/>
            <person name="Davidsen T.M."/>
            <person name="Wayne K.J."/>
            <person name="Tettelin H."/>
            <person name="Glass J.I."/>
            <person name="Rusch D."/>
            <person name="Podicherti R."/>
            <person name="Tsui H.-C.T."/>
            <person name="Winkler M.E."/>
        </authorList>
    </citation>
    <scope>NUCLEOTIDE SEQUENCE</scope>
</reference>
<dbReference type="Gene3D" id="2.60.40.10">
    <property type="entry name" value="Immunoglobulins"/>
    <property type="match status" value="2"/>
</dbReference>
<dbReference type="InterPro" id="IPR013783">
    <property type="entry name" value="Ig-like_fold"/>
</dbReference>
<organism evidence="1">
    <name type="scientific">marine metagenome</name>
    <dbReference type="NCBI Taxonomy" id="408172"/>
    <lineage>
        <taxon>unclassified sequences</taxon>
        <taxon>metagenomes</taxon>
        <taxon>ecological metagenomes</taxon>
    </lineage>
</organism>
<proteinExistence type="predicted"/>
<sequence>MKYKKKILRYLFLIWILIGSIFCQDLEVGDITIDLQLLNTGWFTLDSWNTIGNLWHVDVTNNTDEEQSYRFHFELRDSNELLLAGTTPIETLQPGPGYKITISNQDETFKNKDYLDYWFCNETEIVPNAPDICINDFEESIKMLGYIPSGSDYTLRVQIVRPDDTNYVISQDQEIMEFALGDSGFMLLNPDDNDLVSDEGELYFQWDTPGFRPGVLIEFKLIVSPIVTSEGQTAVDAIDSPYEELYYYNSGANEPWEPLPMGFEWPYEEQEASASLNSPYFQLIAQSSMDHLVCGYDYAWRMEAREIIEEDPFNGTGIWGWPDPAQTTIRQFTWGGIPDGLQPIDGSSVLPKFSWDVVFCAGDALGGDGYEIEIKKSENNFDGQNTFTEQTTEYQYDSGDPALIPGQTYKFRVRIKSDRDDLPWSNEEQFTIKELSYPEPAGQISTVKPTFNIVGPSDVASYRIIIKNAHTSEIVYDGDALGQQVSFGIDGWTFEPEDPYNGLFPNSGYLFDIILLDAEGEKLDVDPSKNIYWSGFVISQVMLEEPSDNEINVPINQLFKWDGPTSVPGYRFELTDDPNDFIDPQVQVDVEGSTAYQYPIDGDYPLKYNTTYYWRVLPLDNAGNIC</sequence>
<dbReference type="EMBL" id="UINC01028896">
    <property type="protein sequence ID" value="SVB10708.1"/>
    <property type="molecule type" value="Genomic_DNA"/>
</dbReference>
<gene>
    <name evidence="1" type="ORF">METZ01_LOCUS163562</name>
</gene>
<dbReference type="AlphaFoldDB" id="A0A382BAB4"/>
<dbReference type="SUPFAM" id="SSF49265">
    <property type="entry name" value="Fibronectin type III"/>
    <property type="match status" value="1"/>
</dbReference>
<dbReference type="InterPro" id="IPR036116">
    <property type="entry name" value="FN3_sf"/>
</dbReference>